<dbReference type="EMBL" id="JAPWTK010000163">
    <property type="protein sequence ID" value="KAJ8947353.1"/>
    <property type="molecule type" value="Genomic_DNA"/>
</dbReference>
<comment type="caution">
    <text evidence="8">The sequence shown here is derived from an EMBL/GenBank/DDBJ whole genome shotgun (WGS) entry which is preliminary data.</text>
</comment>
<evidence type="ECO:0000256" key="5">
    <source>
        <dbReference type="SAM" id="SignalP"/>
    </source>
</evidence>
<dbReference type="Pfam" id="PF01055">
    <property type="entry name" value="Glyco_hydro_31_2nd"/>
    <property type="match status" value="1"/>
</dbReference>
<dbReference type="PANTHER" id="PTHR43053:SF4">
    <property type="entry name" value="MYOGENESIS-REGULATING GLYCOSIDASE"/>
    <property type="match status" value="1"/>
</dbReference>
<accession>A0AAV8Y7K3</accession>
<name>A0AAV8Y7K3_9CUCU</name>
<organism evidence="8 9">
    <name type="scientific">Aromia moschata</name>
    <dbReference type="NCBI Taxonomy" id="1265417"/>
    <lineage>
        <taxon>Eukaryota</taxon>
        <taxon>Metazoa</taxon>
        <taxon>Ecdysozoa</taxon>
        <taxon>Arthropoda</taxon>
        <taxon>Hexapoda</taxon>
        <taxon>Insecta</taxon>
        <taxon>Pterygota</taxon>
        <taxon>Neoptera</taxon>
        <taxon>Endopterygota</taxon>
        <taxon>Coleoptera</taxon>
        <taxon>Polyphaga</taxon>
        <taxon>Cucujiformia</taxon>
        <taxon>Chrysomeloidea</taxon>
        <taxon>Cerambycidae</taxon>
        <taxon>Cerambycinae</taxon>
        <taxon>Callichromatini</taxon>
        <taxon>Aromia</taxon>
    </lineage>
</organism>
<dbReference type="InterPro" id="IPR050985">
    <property type="entry name" value="Alpha-glycosidase_related"/>
</dbReference>
<feature type="chain" id="PRO_5043417846" description="Glycoside hydrolase family 31" evidence="5">
    <location>
        <begin position="23"/>
        <end position="571"/>
    </location>
</feature>
<dbReference type="InterPro" id="IPR000322">
    <property type="entry name" value="Glyco_hydro_31_TIM"/>
</dbReference>
<evidence type="ECO:0000313" key="9">
    <source>
        <dbReference type="Proteomes" id="UP001162162"/>
    </source>
</evidence>
<dbReference type="InterPro" id="IPR048395">
    <property type="entry name" value="Glyco_hydro_31_C"/>
</dbReference>
<keyword evidence="3 4" id="KW-0326">Glycosidase</keyword>
<dbReference type="InterPro" id="IPR013780">
    <property type="entry name" value="Glyco_hydro_b"/>
</dbReference>
<evidence type="ECO:0000256" key="2">
    <source>
        <dbReference type="ARBA" id="ARBA00022801"/>
    </source>
</evidence>
<evidence type="ECO:0000313" key="8">
    <source>
        <dbReference type="EMBL" id="KAJ8947353.1"/>
    </source>
</evidence>
<reference evidence="8" key="1">
    <citation type="journal article" date="2023" name="Insect Mol. Biol.">
        <title>Genome sequencing provides insights into the evolution of gene families encoding plant cell wall-degrading enzymes in longhorned beetles.</title>
        <authorList>
            <person name="Shin N.R."/>
            <person name="Okamura Y."/>
            <person name="Kirsch R."/>
            <person name="Pauchet Y."/>
        </authorList>
    </citation>
    <scope>NUCLEOTIDE SEQUENCE</scope>
    <source>
        <strain evidence="8">AMC_N1</strain>
    </source>
</reference>
<keyword evidence="2 4" id="KW-0378">Hydrolase</keyword>
<evidence type="ECO:0008006" key="10">
    <source>
        <dbReference type="Google" id="ProtNLM"/>
    </source>
</evidence>
<dbReference type="GO" id="GO:0004553">
    <property type="term" value="F:hydrolase activity, hydrolyzing O-glycosyl compounds"/>
    <property type="evidence" value="ECO:0007669"/>
    <property type="project" value="InterPro"/>
</dbReference>
<dbReference type="SUPFAM" id="SSF51011">
    <property type="entry name" value="Glycosyl hydrolase domain"/>
    <property type="match status" value="1"/>
</dbReference>
<evidence type="ECO:0000259" key="7">
    <source>
        <dbReference type="Pfam" id="PF21365"/>
    </source>
</evidence>
<feature type="domain" description="Glycoside hydrolase family 31 TIM barrel" evidence="6">
    <location>
        <begin position="212"/>
        <end position="470"/>
    </location>
</feature>
<evidence type="ECO:0000256" key="4">
    <source>
        <dbReference type="RuleBase" id="RU361185"/>
    </source>
</evidence>
<dbReference type="GO" id="GO:0005975">
    <property type="term" value="P:carbohydrate metabolic process"/>
    <property type="evidence" value="ECO:0007669"/>
    <property type="project" value="InterPro"/>
</dbReference>
<evidence type="ECO:0000259" key="6">
    <source>
        <dbReference type="Pfam" id="PF01055"/>
    </source>
</evidence>
<dbReference type="Gene3D" id="3.20.20.80">
    <property type="entry name" value="Glycosidases"/>
    <property type="match status" value="1"/>
</dbReference>
<dbReference type="SUPFAM" id="SSF51445">
    <property type="entry name" value="(Trans)glycosidases"/>
    <property type="match status" value="1"/>
</dbReference>
<keyword evidence="5" id="KW-0732">Signal</keyword>
<dbReference type="PANTHER" id="PTHR43053">
    <property type="entry name" value="GLYCOSIDASE FAMILY 31"/>
    <property type="match status" value="1"/>
</dbReference>
<dbReference type="CDD" id="cd06592">
    <property type="entry name" value="GH31_NET37"/>
    <property type="match status" value="1"/>
</dbReference>
<proteinExistence type="inferred from homology"/>
<gene>
    <name evidence="8" type="ORF">NQ318_002879</name>
</gene>
<comment type="similarity">
    <text evidence="1 4">Belongs to the glycosyl hydrolase 31 family.</text>
</comment>
<feature type="signal peptide" evidence="5">
    <location>
        <begin position="1"/>
        <end position="22"/>
    </location>
</feature>
<dbReference type="Gene3D" id="2.60.40.1180">
    <property type="entry name" value="Golgi alpha-mannosidase II"/>
    <property type="match status" value="1"/>
</dbReference>
<dbReference type="Pfam" id="PF21365">
    <property type="entry name" value="Glyco_hydro_31_3rd"/>
    <property type="match status" value="1"/>
</dbReference>
<sequence>MCIVCVVLYIYILYLEDVEVLSATVGANINLHEAQCDEEYNCILGNISLTTTALSDNKITLTWESPDTSIVFKDCFYLSGSNWYGGPQRYTQEWPLETQILDGASPYVIKKSDNFAVAERYWLNSKGAYIFIGDNVPLFVDQNNEEQGKVCFIAKTDNPYINRERVFLQYVVAINENPKVAHLDAVNTLLGKPKGFANDIKNHGFEDGQVEIDEDWEVCFGAHVFKEKEFANIVDTVKSIKDLGFRVTLWINPFVNNNCENYSSYGLEKGYFVKNVNGSTQAIWWESDDAHQIDYTNPEAAEWFSTRIKVLLTDPGVDGFKFDAGETDYAIPPSVFENVDQELVPNIFTQSYVKTCAEFGDLIEVRSAWRTQEYPMFVRMIDKDSVWGSDDGLYTLVTTLLQMNMNGYTMVLPDMVGGNGYKAQPTAELIVRWTQANTFMPAMQFSYLPWDYPSDEYDTTEIVRKYIQLHEDYADEILEAMEASIENGTPVNPPIWWADPTDEEALAVGDEYMLGEKILVAPVLEEGATSRKIYLPEGSWKGGNDGIVYVGPMTLSSYSAPIDVLPYFIKQ</sequence>
<evidence type="ECO:0000256" key="3">
    <source>
        <dbReference type="ARBA" id="ARBA00023295"/>
    </source>
</evidence>
<dbReference type="Proteomes" id="UP001162162">
    <property type="component" value="Unassembled WGS sequence"/>
</dbReference>
<dbReference type="InterPro" id="IPR017853">
    <property type="entry name" value="GH"/>
</dbReference>
<dbReference type="AlphaFoldDB" id="A0AAV8Y7K3"/>
<keyword evidence="9" id="KW-1185">Reference proteome</keyword>
<protein>
    <recommendedName>
        <fullName evidence="10">Glycoside hydrolase family 31</fullName>
    </recommendedName>
</protein>
<evidence type="ECO:0000256" key="1">
    <source>
        <dbReference type="ARBA" id="ARBA00007806"/>
    </source>
</evidence>
<feature type="domain" description="Glycosyl hydrolase family 31 C-terminal" evidence="7">
    <location>
        <begin position="488"/>
        <end position="571"/>
    </location>
</feature>